<name>A0A120F931_9ACTN</name>
<dbReference type="InterPro" id="IPR000772">
    <property type="entry name" value="Ricin_B_lectin"/>
</dbReference>
<dbReference type="Pfam" id="PF00652">
    <property type="entry name" value="Ricin_B_lectin"/>
    <property type="match status" value="1"/>
</dbReference>
<dbReference type="InterPro" id="IPR035992">
    <property type="entry name" value="Ricin_B-like_lectins"/>
</dbReference>
<accession>A0A120F931</accession>
<feature type="domain" description="Ricin B lectin" evidence="2">
    <location>
        <begin position="400"/>
        <end position="525"/>
    </location>
</feature>
<proteinExistence type="predicted"/>
<evidence type="ECO:0000313" key="4">
    <source>
        <dbReference type="Proteomes" id="UP000198226"/>
    </source>
</evidence>
<dbReference type="GO" id="GO:0030246">
    <property type="term" value="F:carbohydrate binding"/>
    <property type="evidence" value="ECO:0007669"/>
    <property type="project" value="UniProtKB-KW"/>
</dbReference>
<dbReference type="Gene3D" id="1.10.530.10">
    <property type="match status" value="2"/>
</dbReference>
<dbReference type="SUPFAM" id="SSF53955">
    <property type="entry name" value="Lysozyme-like"/>
    <property type="match status" value="2"/>
</dbReference>
<evidence type="ECO:0000259" key="2">
    <source>
        <dbReference type="SMART" id="SM00458"/>
    </source>
</evidence>
<feature type="region of interest" description="Disordered" evidence="1">
    <location>
        <begin position="350"/>
        <end position="406"/>
    </location>
</feature>
<dbReference type="RefSeq" id="WP_067306880.1">
    <property type="nucleotide sequence ID" value="NZ_LRMV01000046.1"/>
</dbReference>
<feature type="compositionally biased region" description="Pro residues" evidence="1">
    <location>
        <begin position="356"/>
        <end position="374"/>
    </location>
</feature>
<dbReference type="Gene3D" id="2.80.10.50">
    <property type="match status" value="1"/>
</dbReference>
<keyword evidence="3" id="KW-0430">Lectin</keyword>
<evidence type="ECO:0000256" key="1">
    <source>
        <dbReference type="SAM" id="MobiDB-lite"/>
    </source>
</evidence>
<dbReference type="InterPro" id="IPR023346">
    <property type="entry name" value="Lysozyme-like_dom_sf"/>
</dbReference>
<dbReference type="EMBL" id="LT607752">
    <property type="protein sequence ID" value="SCG38367.1"/>
    <property type="molecule type" value="Genomic_DNA"/>
</dbReference>
<dbReference type="SUPFAM" id="SSF50370">
    <property type="entry name" value="Ricin B-like lectins"/>
    <property type="match status" value="1"/>
</dbReference>
<evidence type="ECO:0000313" key="3">
    <source>
        <dbReference type="EMBL" id="SCG38367.1"/>
    </source>
</evidence>
<keyword evidence="4" id="KW-1185">Reference proteome</keyword>
<dbReference type="Proteomes" id="UP000198226">
    <property type="component" value="Chromosome I"/>
</dbReference>
<reference evidence="4" key="1">
    <citation type="submission" date="2016-06" db="EMBL/GenBank/DDBJ databases">
        <authorList>
            <person name="Varghese N."/>
            <person name="Submissions Spin"/>
        </authorList>
    </citation>
    <scope>NUCLEOTIDE SEQUENCE [LARGE SCALE GENOMIC DNA]</scope>
    <source>
        <strain evidence="4">DSM 44983</strain>
    </source>
</reference>
<organism evidence="3 4">
    <name type="scientific">Micromonospora rifamycinica</name>
    <dbReference type="NCBI Taxonomy" id="291594"/>
    <lineage>
        <taxon>Bacteria</taxon>
        <taxon>Bacillati</taxon>
        <taxon>Actinomycetota</taxon>
        <taxon>Actinomycetes</taxon>
        <taxon>Micromonosporales</taxon>
        <taxon>Micromonosporaceae</taxon>
        <taxon>Micromonospora</taxon>
    </lineage>
</organism>
<dbReference type="PROSITE" id="PS50231">
    <property type="entry name" value="RICIN_B_LECTIN"/>
    <property type="match status" value="1"/>
</dbReference>
<dbReference type="AlphaFoldDB" id="A0A120F931"/>
<protein>
    <submittedName>
        <fullName evidence="3">Ricin-type beta-trefoil lectin domain-containing protein</fullName>
    </submittedName>
</protein>
<dbReference type="SMART" id="SM00458">
    <property type="entry name" value="RICIN"/>
    <property type="match status" value="1"/>
</dbReference>
<feature type="compositionally biased region" description="Low complexity" evidence="1">
    <location>
        <begin position="375"/>
        <end position="384"/>
    </location>
</feature>
<feature type="compositionally biased region" description="Pro residues" evidence="1">
    <location>
        <begin position="385"/>
        <end position="397"/>
    </location>
</feature>
<sequence>MKSDHPSVRSRLGSIPRRTAAAVLAGLAVASMVVAAVGWGAASARDDDLTGRTVSEEHLTTITAAARSCPTLTPARLAGQLMAESGLDGRAKRTASGGQGIAGLDAAAWKSWAPWPGAERSDPAANILALAHLMCDLNGQVRLADVPGEAWRLSLAAFHTGLDEVRDAKGVPADAVEYVDQASGYAAYYAKLTAFGGSGKPRPSGGVQQPKAVPGGYTALVVRAGSVCPEVTPPLVAAQLMALSGFDVNLLGPEGQRGIAQFRPEVWQAYGPTDASAWDPQVAIPAAGTALCALHRELSGLEGDPSLLALAAYRNGPAAVRQTGGELDAGTQTFLRTVRDHTDYYALDGRLRPAASPSPSPSPSPTTTPSPTPSGTPAAPTTTPASPPAKKPKPAPTRPAGTKQLVGKETGLCVTAGTGDGVRAVLRKCQEEKSQWWDFRSDGSVRANGLCLDVAWGEKKDGTPVQVAVCSGNPAQKWEWVTYNDRTSLFNRETDRCLDVDGHGVGAPMMSWICVFNPKQTFTRR</sequence>
<gene>
    <name evidence="3" type="ORF">GA0070623_0430</name>
</gene>